<dbReference type="AlphaFoldDB" id="A0A937RDV2"/>
<dbReference type="Proteomes" id="UP000604475">
    <property type="component" value="Unassembled WGS sequence"/>
</dbReference>
<dbReference type="RefSeq" id="WP_203002440.1">
    <property type="nucleotide sequence ID" value="NZ_JADWYU010000220.1"/>
</dbReference>
<organism evidence="1 2">
    <name type="scientific">Frankia nepalensis</name>
    <dbReference type="NCBI Taxonomy" id="1836974"/>
    <lineage>
        <taxon>Bacteria</taxon>
        <taxon>Bacillati</taxon>
        <taxon>Actinomycetota</taxon>
        <taxon>Actinomycetes</taxon>
        <taxon>Frankiales</taxon>
        <taxon>Frankiaceae</taxon>
        <taxon>Frankia</taxon>
    </lineage>
</organism>
<evidence type="ECO:0000313" key="1">
    <source>
        <dbReference type="EMBL" id="MBL7628610.1"/>
    </source>
</evidence>
<name>A0A937RDV2_9ACTN</name>
<sequence>MPKNFGLGVSVRTHPRGAGRSLVRLARRDLWQRLDRSMTFRGRAVDPTSPKAEG</sequence>
<protein>
    <submittedName>
        <fullName evidence="1">Uncharacterized protein</fullName>
    </submittedName>
</protein>
<proteinExistence type="predicted"/>
<gene>
    <name evidence="1" type="ORF">I7412_15910</name>
</gene>
<keyword evidence="2" id="KW-1185">Reference proteome</keyword>
<comment type="caution">
    <text evidence="1">The sequence shown here is derived from an EMBL/GenBank/DDBJ whole genome shotgun (WGS) entry which is preliminary data.</text>
</comment>
<reference evidence="1" key="1">
    <citation type="submission" date="2020-12" db="EMBL/GenBank/DDBJ databases">
        <title>Genomic characterization of non-nitrogen-fixing Frankia strains.</title>
        <authorList>
            <person name="Carlos-Shanley C."/>
            <person name="Guerra T."/>
            <person name="Hahn D."/>
        </authorList>
    </citation>
    <scope>NUCLEOTIDE SEQUENCE</scope>
    <source>
        <strain evidence="1">CN6</strain>
    </source>
</reference>
<accession>A0A937RDV2</accession>
<dbReference type="EMBL" id="JAEACQ010000193">
    <property type="protein sequence ID" value="MBL7628610.1"/>
    <property type="molecule type" value="Genomic_DNA"/>
</dbReference>
<evidence type="ECO:0000313" key="2">
    <source>
        <dbReference type="Proteomes" id="UP000604475"/>
    </source>
</evidence>